<evidence type="ECO:0000313" key="2">
    <source>
        <dbReference type="Proteomes" id="UP000679725"/>
    </source>
</evidence>
<dbReference type="Proteomes" id="UP000679725">
    <property type="component" value="Unassembled WGS sequence"/>
</dbReference>
<protein>
    <recommendedName>
        <fullName evidence="3">HMA domain-containing protein</fullName>
    </recommendedName>
</protein>
<comment type="caution">
    <text evidence="1">The sequence shown here is derived from an EMBL/GenBank/DDBJ whole genome shotgun (WGS) entry which is preliminary data.</text>
</comment>
<organism evidence="1 2">
    <name type="scientific">Dyadobacter linearis</name>
    <dbReference type="NCBI Taxonomy" id="2823330"/>
    <lineage>
        <taxon>Bacteria</taxon>
        <taxon>Pseudomonadati</taxon>
        <taxon>Bacteroidota</taxon>
        <taxon>Cytophagia</taxon>
        <taxon>Cytophagales</taxon>
        <taxon>Spirosomataceae</taxon>
        <taxon>Dyadobacter</taxon>
    </lineage>
</organism>
<name>A0ABM8UP33_9BACT</name>
<evidence type="ECO:0000313" key="1">
    <source>
        <dbReference type="EMBL" id="CAG5069231.1"/>
    </source>
</evidence>
<proteinExistence type="predicted"/>
<sequence>MNEEKFTQEFVLIFRTNINSKRHVRSISHLLDGQTEILKWNIDLSDIDKVLRIEARQPDCRPVIALVQQAGYACEELTD</sequence>
<dbReference type="EMBL" id="CAJRAU010000002">
    <property type="protein sequence ID" value="CAG5069231.1"/>
    <property type="molecule type" value="Genomic_DNA"/>
</dbReference>
<evidence type="ECO:0008006" key="3">
    <source>
        <dbReference type="Google" id="ProtNLM"/>
    </source>
</evidence>
<reference evidence="1 2" key="1">
    <citation type="submission" date="2021-04" db="EMBL/GenBank/DDBJ databases">
        <authorList>
            <person name="Rodrigo-Torres L."/>
            <person name="Arahal R. D."/>
            <person name="Lucena T."/>
        </authorList>
    </citation>
    <scope>NUCLEOTIDE SEQUENCE [LARGE SCALE GENOMIC DNA]</scope>
    <source>
        <strain evidence="1 2">CECT 9623</strain>
    </source>
</reference>
<accession>A0ABM8UP33</accession>
<keyword evidence="2" id="KW-1185">Reference proteome</keyword>
<gene>
    <name evidence="1" type="ORF">DYBT9623_01967</name>
</gene>
<dbReference type="RefSeq" id="WP_215233314.1">
    <property type="nucleotide sequence ID" value="NZ_CAJRAU010000002.1"/>
</dbReference>